<comment type="caution">
    <text evidence="1">The sequence shown here is derived from an EMBL/GenBank/DDBJ whole genome shotgun (WGS) entry which is preliminary data.</text>
</comment>
<feature type="non-terminal residue" evidence="1">
    <location>
        <position position="83"/>
    </location>
</feature>
<protein>
    <submittedName>
        <fullName evidence="1">Uncharacterized protein</fullName>
    </submittedName>
</protein>
<feature type="non-terminal residue" evidence="1">
    <location>
        <position position="1"/>
    </location>
</feature>
<evidence type="ECO:0000313" key="1">
    <source>
        <dbReference type="EMBL" id="GMS91655.1"/>
    </source>
</evidence>
<dbReference type="EMBL" id="BTSX01000004">
    <property type="protein sequence ID" value="GMS91655.1"/>
    <property type="molecule type" value="Genomic_DNA"/>
</dbReference>
<keyword evidence="2" id="KW-1185">Reference proteome</keyword>
<sequence>ESNIGLLECGRVIRSVSSDGHDLTILGAFGVDDALHQDVLVRGLSTSEHAKLRPDLVQLVLVHLALLVSDSRIELSTLEREEV</sequence>
<proteinExistence type="predicted"/>
<name>A0AAV5T7V2_9BILA</name>
<dbReference type="AlphaFoldDB" id="A0AAV5T7V2"/>
<accession>A0AAV5T7V2</accession>
<organism evidence="1 2">
    <name type="scientific">Pristionchus entomophagus</name>
    <dbReference type="NCBI Taxonomy" id="358040"/>
    <lineage>
        <taxon>Eukaryota</taxon>
        <taxon>Metazoa</taxon>
        <taxon>Ecdysozoa</taxon>
        <taxon>Nematoda</taxon>
        <taxon>Chromadorea</taxon>
        <taxon>Rhabditida</taxon>
        <taxon>Rhabditina</taxon>
        <taxon>Diplogasteromorpha</taxon>
        <taxon>Diplogasteroidea</taxon>
        <taxon>Neodiplogasteridae</taxon>
        <taxon>Pristionchus</taxon>
    </lineage>
</organism>
<gene>
    <name evidence="1" type="ORF">PENTCL1PPCAC_13830</name>
</gene>
<evidence type="ECO:0000313" key="2">
    <source>
        <dbReference type="Proteomes" id="UP001432027"/>
    </source>
</evidence>
<reference evidence="1" key="1">
    <citation type="submission" date="2023-10" db="EMBL/GenBank/DDBJ databases">
        <title>Genome assembly of Pristionchus species.</title>
        <authorList>
            <person name="Yoshida K."/>
            <person name="Sommer R.J."/>
        </authorList>
    </citation>
    <scope>NUCLEOTIDE SEQUENCE</scope>
    <source>
        <strain evidence="1">RS0144</strain>
    </source>
</reference>
<dbReference type="Proteomes" id="UP001432027">
    <property type="component" value="Unassembled WGS sequence"/>
</dbReference>